<evidence type="ECO:0000313" key="3">
    <source>
        <dbReference type="Proteomes" id="UP000464495"/>
    </source>
</evidence>
<evidence type="ECO:0000259" key="1">
    <source>
        <dbReference type="Pfam" id="PF00565"/>
    </source>
</evidence>
<dbReference type="Gene3D" id="2.40.50.90">
    <property type="match status" value="1"/>
</dbReference>
<dbReference type="EMBL" id="CP046620">
    <property type="protein sequence ID" value="QHQ34881.1"/>
    <property type="molecule type" value="Genomic_DNA"/>
</dbReference>
<dbReference type="SUPFAM" id="SSF50199">
    <property type="entry name" value="Staphylococcal nuclease"/>
    <property type="match status" value="1"/>
</dbReference>
<dbReference type="Pfam" id="PF00565">
    <property type="entry name" value="SNase"/>
    <property type="match status" value="1"/>
</dbReference>
<dbReference type="Proteomes" id="UP000464495">
    <property type="component" value="Chromosome"/>
</dbReference>
<proteinExistence type="predicted"/>
<sequence length="119" mass="12829">MKALLICASLTAVDGDTVKCDGVNLRPMGDGAPYVSGFDAPEIRGEKCPQEERLGLAAKARMTGYLRAGVQIEDSGVEDRYGRPLVVLRLSDGSTVGRRMIEDGLAKTWEPGARIDWCS</sequence>
<organism evidence="2 3">
    <name type="scientific">Algicella marina</name>
    <dbReference type="NCBI Taxonomy" id="2683284"/>
    <lineage>
        <taxon>Bacteria</taxon>
        <taxon>Pseudomonadati</taxon>
        <taxon>Pseudomonadota</taxon>
        <taxon>Alphaproteobacteria</taxon>
        <taxon>Rhodobacterales</taxon>
        <taxon>Paracoccaceae</taxon>
        <taxon>Algicella</taxon>
    </lineage>
</organism>
<name>A0A6P1SZK2_9RHOB</name>
<gene>
    <name evidence="2" type="ORF">GO499_06530</name>
</gene>
<feature type="domain" description="TNase-like" evidence="1">
    <location>
        <begin position="36"/>
        <end position="108"/>
    </location>
</feature>
<dbReference type="InterPro" id="IPR016071">
    <property type="entry name" value="Staphylococal_nuclease_OB-fold"/>
</dbReference>
<dbReference type="AlphaFoldDB" id="A0A6P1SZK2"/>
<accession>A0A6P1SZK2</accession>
<dbReference type="InterPro" id="IPR035437">
    <property type="entry name" value="SNase_OB-fold_sf"/>
</dbReference>
<reference evidence="2 3" key="1">
    <citation type="submission" date="2019-12" db="EMBL/GenBank/DDBJ databases">
        <title>Complete genome sequence of Algicella marina strain 9Alg 56(T) isolated from the red alga Tichocarpus crinitus.</title>
        <authorList>
            <person name="Kim S.-G."/>
            <person name="Nedashkovskaya O.I."/>
        </authorList>
    </citation>
    <scope>NUCLEOTIDE SEQUENCE [LARGE SCALE GENOMIC DNA]</scope>
    <source>
        <strain evidence="2 3">9Alg 56</strain>
    </source>
</reference>
<keyword evidence="3" id="KW-1185">Reference proteome</keyword>
<protein>
    <submittedName>
        <fullName evidence="2">Thermonuclease family protein</fullName>
    </submittedName>
</protein>
<evidence type="ECO:0000313" key="2">
    <source>
        <dbReference type="EMBL" id="QHQ34881.1"/>
    </source>
</evidence>
<dbReference type="KEGG" id="amaq:GO499_06530"/>
<dbReference type="RefSeq" id="WP_161861447.1">
    <property type="nucleotide sequence ID" value="NZ_CP046620.1"/>
</dbReference>